<gene>
    <name evidence="2" type="ORF">DBZ45_11015</name>
</gene>
<evidence type="ECO:0000259" key="1">
    <source>
        <dbReference type="Pfam" id="PF13577"/>
    </source>
</evidence>
<protein>
    <submittedName>
        <fullName evidence="2">Nuclear transport factor 2 family protein</fullName>
    </submittedName>
</protein>
<dbReference type="AlphaFoldDB" id="A0A328HJZ8"/>
<proteinExistence type="predicted"/>
<name>A0A328HJZ8_ARTGO</name>
<dbReference type="CDD" id="cd00531">
    <property type="entry name" value="NTF2_like"/>
    <property type="match status" value="1"/>
</dbReference>
<dbReference type="Gene3D" id="3.10.450.50">
    <property type="match status" value="1"/>
</dbReference>
<dbReference type="Proteomes" id="UP000249166">
    <property type="component" value="Unassembled WGS sequence"/>
</dbReference>
<dbReference type="InterPro" id="IPR032710">
    <property type="entry name" value="NTF2-like_dom_sf"/>
</dbReference>
<evidence type="ECO:0000313" key="3">
    <source>
        <dbReference type="Proteomes" id="UP000249166"/>
    </source>
</evidence>
<accession>A0A328HJZ8</accession>
<reference evidence="2 3" key="1">
    <citation type="submission" date="2018-04" db="EMBL/GenBank/DDBJ databases">
        <title>Bacteria isolated from cave deposits of Manipur.</title>
        <authorList>
            <person name="Sahoo D."/>
            <person name="Sarangthem I."/>
            <person name="Nandeibam J."/>
        </authorList>
    </citation>
    <scope>NUCLEOTIDE SEQUENCE [LARGE SCALE GENOMIC DNA]</scope>
    <source>
        <strain evidence="3">mrc11</strain>
    </source>
</reference>
<dbReference type="Pfam" id="PF13577">
    <property type="entry name" value="SnoaL_4"/>
    <property type="match status" value="1"/>
</dbReference>
<dbReference type="InterPro" id="IPR037401">
    <property type="entry name" value="SnoaL-like"/>
</dbReference>
<dbReference type="InterPro" id="IPR011944">
    <property type="entry name" value="Steroid_delta5-4_isomerase"/>
</dbReference>
<dbReference type="NCBIfam" id="TIGR02246">
    <property type="entry name" value="SgcJ/EcaC family oxidoreductase"/>
    <property type="match status" value="1"/>
</dbReference>
<sequence length="175" mass="20001">MSIETNEDRSTNATLEDLSRRLTRLEDVQAIEKLKYTYAGYCDDSYNPDGIARLFVEDGRWIVDGEGATLTGRDAIKNHFAALSERISWALHFVMAPNISVSDDGETATGTFYLLCLCTIEQTNNPDKKDAVVLTVTYSDKFVKRDGRWFFEELIGRTHQVSNWDKGWAEQQFRD</sequence>
<dbReference type="SUPFAM" id="SSF54427">
    <property type="entry name" value="NTF2-like"/>
    <property type="match status" value="1"/>
</dbReference>
<dbReference type="OrthoDB" id="1492465at2"/>
<dbReference type="EMBL" id="QLNP01000074">
    <property type="protein sequence ID" value="RAM37333.1"/>
    <property type="molecule type" value="Genomic_DNA"/>
</dbReference>
<feature type="domain" description="SnoaL-like" evidence="1">
    <location>
        <begin position="24"/>
        <end position="153"/>
    </location>
</feature>
<evidence type="ECO:0000313" key="2">
    <source>
        <dbReference type="EMBL" id="RAM37333.1"/>
    </source>
</evidence>
<organism evidence="2 3">
    <name type="scientific">Arthrobacter globiformis</name>
    <dbReference type="NCBI Taxonomy" id="1665"/>
    <lineage>
        <taxon>Bacteria</taxon>
        <taxon>Bacillati</taxon>
        <taxon>Actinomycetota</taxon>
        <taxon>Actinomycetes</taxon>
        <taxon>Micrococcales</taxon>
        <taxon>Micrococcaceae</taxon>
        <taxon>Arthrobacter</taxon>
    </lineage>
</organism>
<comment type="caution">
    <text evidence="2">The sequence shown here is derived from an EMBL/GenBank/DDBJ whole genome shotgun (WGS) entry which is preliminary data.</text>
</comment>
<dbReference type="RefSeq" id="WP_111903938.1">
    <property type="nucleotide sequence ID" value="NZ_QLNP01000074.1"/>
</dbReference>